<dbReference type="NCBIfam" id="TIGR01726">
    <property type="entry name" value="HEQRo_perm_3TM"/>
    <property type="match status" value="1"/>
</dbReference>
<evidence type="ECO:0000256" key="1">
    <source>
        <dbReference type="ARBA" id="ARBA00003159"/>
    </source>
</evidence>
<evidence type="ECO:0000256" key="2">
    <source>
        <dbReference type="ARBA" id="ARBA00004429"/>
    </source>
</evidence>
<keyword evidence="6 10" id="KW-0812">Transmembrane</keyword>
<feature type="transmembrane region" description="Helical" evidence="10">
    <location>
        <begin position="63"/>
        <end position="83"/>
    </location>
</feature>
<dbReference type="InterPro" id="IPR043429">
    <property type="entry name" value="ArtM/GltK/GlnP/TcyL/YhdX-like"/>
</dbReference>
<dbReference type="InterPro" id="IPR010065">
    <property type="entry name" value="AA_ABC_transptr_permease_3TM"/>
</dbReference>
<reference evidence="13 14" key="1">
    <citation type="submission" date="2017-07" db="EMBL/GenBank/DDBJ databases">
        <title>Phylogenetic study on the rhizospheric bacterium Ochrobactrum sp. A44.</title>
        <authorList>
            <person name="Krzyzanowska D.M."/>
            <person name="Ossowicki A."/>
            <person name="Rajewska M."/>
            <person name="Maciag T."/>
            <person name="Kaczynski Z."/>
            <person name="Czerwicka M."/>
            <person name="Jafra S."/>
        </authorList>
    </citation>
    <scope>NUCLEOTIDE SEQUENCE [LARGE SCALE GENOMIC DNA]</scope>
    <source>
        <strain evidence="13 14">OgA9a</strain>
    </source>
</reference>
<dbReference type="AlphaFoldDB" id="A0A256F1E0"/>
<keyword evidence="5" id="KW-1003">Cell membrane</keyword>
<dbReference type="PANTHER" id="PTHR30614:SF20">
    <property type="entry name" value="GLUTAMINE TRANSPORT SYSTEM PERMEASE PROTEIN GLNP"/>
    <property type="match status" value="1"/>
</dbReference>
<protein>
    <submittedName>
        <fullName evidence="13">Amino ABC transporter, permease, 3-TM region, His/Glu/Gln/Arg/opine family domain protein</fullName>
    </submittedName>
</protein>
<keyword evidence="4 10" id="KW-0813">Transport</keyword>
<gene>
    <name evidence="13" type="ORF">CEV33_3034</name>
</gene>
<evidence type="ECO:0000256" key="10">
    <source>
        <dbReference type="RuleBase" id="RU363032"/>
    </source>
</evidence>
<dbReference type="GO" id="GO:0022857">
    <property type="term" value="F:transmembrane transporter activity"/>
    <property type="evidence" value="ECO:0007669"/>
    <property type="project" value="InterPro"/>
</dbReference>
<dbReference type="GO" id="GO:0006865">
    <property type="term" value="P:amino acid transport"/>
    <property type="evidence" value="ECO:0007669"/>
    <property type="project" value="UniProtKB-KW"/>
</dbReference>
<keyword evidence="14" id="KW-1185">Reference proteome</keyword>
<dbReference type="OrthoDB" id="9814550at2"/>
<feature type="transmembrane region" description="Helical" evidence="10">
    <location>
        <begin position="330"/>
        <end position="354"/>
    </location>
</feature>
<feature type="region of interest" description="Disordered" evidence="11">
    <location>
        <begin position="1"/>
        <end position="21"/>
    </location>
</feature>
<dbReference type="Pfam" id="PF00528">
    <property type="entry name" value="BPD_transp_1"/>
    <property type="match status" value="1"/>
</dbReference>
<evidence type="ECO:0000259" key="12">
    <source>
        <dbReference type="PROSITE" id="PS50928"/>
    </source>
</evidence>
<feature type="transmembrane region" description="Helical" evidence="10">
    <location>
        <begin position="115"/>
        <end position="133"/>
    </location>
</feature>
<dbReference type="Proteomes" id="UP000216478">
    <property type="component" value="Unassembled WGS sequence"/>
</dbReference>
<proteinExistence type="inferred from homology"/>
<name>A0A256F1E0_9HYPH</name>
<dbReference type="PROSITE" id="PS50928">
    <property type="entry name" value="ABC_TM1"/>
    <property type="match status" value="1"/>
</dbReference>
<evidence type="ECO:0000256" key="3">
    <source>
        <dbReference type="ARBA" id="ARBA00010072"/>
    </source>
</evidence>
<dbReference type="GO" id="GO:0043190">
    <property type="term" value="C:ATP-binding cassette (ABC) transporter complex"/>
    <property type="evidence" value="ECO:0007669"/>
    <property type="project" value="InterPro"/>
</dbReference>
<keyword evidence="8 10" id="KW-1133">Transmembrane helix</keyword>
<comment type="subcellular location">
    <subcellularLocation>
        <location evidence="2">Cell inner membrane</location>
        <topology evidence="2">Multi-pass membrane protein</topology>
    </subcellularLocation>
    <subcellularLocation>
        <location evidence="10">Cell membrane</location>
        <topology evidence="10">Multi-pass membrane protein</topology>
    </subcellularLocation>
</comment>
<accession>A0A256F1E0</accession>
<dbReference type="EMBL" id="NNRL01000165">
    <property type="protein sequence ID" value="OYR08698.1"/>
    <property type="molecule type" value="Genomic_DNA"/>
</dbReference>
<evidence type="ECO:0000256" key="9">
    <source>
        <dbReference type="ARBA" id="ARBA00023136"/>
    </source>
</evidence>
<comment type="similarity">
    <text evidence="3">Belongs to the binding-protein-dependent transport system permease family. HisMQ subfamily.</text>
</comment>
<dbReference type="InterPro" id="IPR000515">
    <property type="entry name" value="MetI-like"/>
</dbReference>
<evidence type="ECO:0000256" key="4">
    <source>
        <dbReference type="ARBA" id="ARBA00022448"/>
    </source>
</evidence>
<feature type="transmembrane region" description="Helical" evidence="10">
    <location>
        <begin position="164"/>
        <end position="184"/>
    </location>
</feature>
<feature type="domain" description="ABC transmembrane type-1" evidence="12">
    <location>
        <begin position="160"/>
        <end position="354"/>
    </location>
</feature>
<comment type="function">
    <text evidence="1">Part of the binding-protein-dependent transport system for glutamine; probably responsible for the translocation of the substrate across the membrane.</text>
</comment>
<dbReference type="PANTHER" id="PTHR30614">
    <property type="entry name" value="MEMBRANE COMPONENT OF AMINO ACID ABC TRANSPORTER"/>
    <property type="match status" value="1"/>
</dbReference>
<organism evidence="13 14">
    <name type="scientific">Brucella grignonensis</name>
    <dbReference type="NCBI Taxonomy" id="94627"/>
    <lineage>
        <taxon>Bacteria</taxon>
        <taxon>Pseudomonadati</taxon>
        <taxon>Pseudomonadota</taxon>
        <taxon>Alphaproteobacteria</taxon>
        <taxon>Hyphomicrobiales</taxon>
        <taxon>Brucellaceae</taxon>
        <taxon>Brucella/Ochrobactrum group</taxon>
        <taxon>Brucella</taxon>
    </lineage>
</organism>
<dbReference type="SUPFAM" id="SSF161098">
    <property type="entry name" value="MetI-like"/>
    <property type="match status" value="1"/>
</dbReference>
<comment type="caution">
    <text evidence="13">The sequence shown here is derived from an EMBL/GenBank/DDBJ whole genome shotgun (WGS) entry which is preliminary data.</text>
</comment>
<evidence type="ECO:0000256" key="6">
    <source>
        <dbReference type="ARBA" id="ARBA00022692"/>
    </source>
</evidence>
<evidence type="ECO:0000313" key="14">
    <source>
        <dbReference type="Proteomes" id="UP000216478"/>
    </source>
</evidence>
<keyword evidence="7" id="KW-0029">Amino-acid transport</keyword>
<sequence>MSHLAPEASAQRAQQWRDRNKVRTHGGRSLFAFAFSFLTFLAMAQTAYSVASYTISQGWSSTPVIAASLAILTAPLGVLWFAWRAVQLSSKAGNNTDIYQGRAFGAQASDISWQAISYAVALLIISASAWFLIANDAAVSRTFFDVSLIVKSSGTVLKAFGTNIIIFFIAALLILVWALVIAIARTLPGKAGRPIRVIATFYCDLFRGLPAIITIYLIGFGLPLTGLPIIRDLSSISYAIIALTLTYGAYTSEVYRAGIESVHPSQIAAARSLGLSYTRTMRYVVIPLAVRGIIPPLMNNCISLQKDTALVAIIGTIDAFNQSKIIASNYFNLSAVTTVAILFILITIPQARFVDRLIERDRRKTRSSM</sequence>
<dbReference type="RefSeq" id="WP_094542136.1">
    <property type="nucleotide sequence ID" value="NZ_JBHEER010000006.1"/>
</dbReference>
<evidence type="ECO:0000256" key="7">
    <source>
        <dbReference type="ARBA" id="ARBA00022970"/>
    </source>
</evidence>
<feature type="transmembrane region" description="Helical" evidence="10">
    <location>
        <begin position="205"/>
        <end position="230"/>
    </location>
</feature>
<keyword evidence="9 10" id="KW-0472">Membrane</keyword>
<evidence type="ECO:0000256" key="8">
    <source>
        <dbReference type="ARBA" id="ARBA00022989"/>
    </source>
</evidence>
<dbReference type="InterPro" id="IPR035906">
    <property type="entry name" value="MetI-like_sf"/>
</dbReference>
<evidence type="ECO:0000313" key="13">
    <source>
        <dbReference type="EMBL" id="OYR08698.1"/>
    </source>
</evidence>
<dbReference type="CDD" id="cd06261">
    <property type="entry name" value="TM_PBP2"/>
    <property type="match status" value="1"/>
</dbReference>
<feature type="transmembrane region" description="Helical" evidence="10">
    <location>
        <begin position="236"/>
        <end position="259"/>
    </location>
</feature>
<evidence type="ECO:0000256" key="11">
    <source>
        <dbReference type="SAM" id="MobiDB-lite"/>
    </source>
</evidence>
<feature type="transmembrane region" description="Helical" evidence="10">
    <location>
        <begin position="29"/>
        <end position="51"/>
    </location>
</feature>
<dbReference type="Gene3D" id="1.10.3720.10">
    <property type="entry name" value="MetI-like"/>
    <property type="match status" value="1"/>
</dbReference>
<evidence type="ECO:0000256" key="5">
    <source>
        <dbReference type="ARBA" id="ARBA00022475"/>
    </source>
</evidence>